<reference evidence="4 5" key="1">
    <citation type="submission" date="2014-09" db="EMBL/GenBank/DDBJ databases">
        <title>High-quality draft genome sequence of Kocuria marina SO9-6, an actinobacterium isolated from a copper mine.</title>
        <authorList>
            <person name="Castro D.B."/>
            <person name="Pereira L.B."/>
            <person name="Silva M.V."/>
            <person name="Silva B.P."/>
            <person name="Zanardi B.R."/>
            <person name="Carlos C."/>
            <person name="Belgini D.R."/>
            <person name="Limache E.G."/>
            <person name="Lacerda G.V."/>
            <person name="Nery M.B."/>
            <person name="Gomes M.B."/>
            <person name="Souza S."/>
            <person name="Silva T.M."/>
            <person name="Rodrigues V.D."/>
            <person name="Paulino L.C."/>
            <person name="Vicentini R."/>
            <person name="Ferraz L.F."/>
            <person name="Ottoboni L.M."/>
        </authorList>
    </citation>
    <scope>NUCLEOTIDE SEQUENCE [LARGE SCALE GENOMIC DNA]</scope>
    <source>
        <strain evidence="4 5">SO9-6</strain>
    </source>
</reference>
<evidence type="ECO:0000256" key="2">
    <source>
        <dbReference type="SAM" id="Phobius"/>
    </source>
</evidence>
<comment type="caution">
    <text evidence="4">The sequence shown here is derived from an EMBL/GenBank/DDBJ whole genome shotgun (WGS) entry which is preliminary data.</text>
</comment>
<dbReference type="RefSeq" id="WP_035964899.1">
    <property type="nucleotide sequence ID" value="NZ_JROM01000045.1"/>
</dbReference>
<dbReference type="SUPFAM" id="SSF55781">
    <property type="entry name" value="GAF domain-like"/>
    <property type="match status" value="1"/>
</dbReference>
<keyword evidence="2" id="KW-0812">Transmembrane</keyword>
<accession>A0A0B0DAM0</accession>
<dbReference type="EMBL" id="JROM01000045">
    <property type="protein sequence ID" value="KHE73825.1"/>
    <property type="molecule type" value="Genomic_DNA"/>
</dbReference>
<gene>
    <name evidence="4" type="ORF">AS25_10345</name>
</gene>
<feature type="domain" description="GAF" evidence="3">
    <location>
        <begin position="149"/>
        <end position="263"/>
    </location>
</feature>
<sequence length="270" mass="29939">MNKIRWLQVGTVALPALATLGFGELEAPGEHPWQVIGLALVFLAGIWCVAVRHKLQDAEKKREKAEQDRLTEEARVEREWLEGEYQARLSTQTTLIDEVSASVGGLLDVLARLVRESPASRAHQLLPTQQQIVVELLKVLRVHHERGRATLYVPHEDGRLSPATCRGRHDRARDFEPDTPRGEAVWDFLRNGPPLICNDVDDEDELPAGWEGTGSDYKAFVSCPIVVNSDIYGMLTYDVPDAGTLQKSDADVVMIYAAVAGLASRVVEGR</sequence>
<dbReference type="AlphaFoldDB" id="A0A0B0DAM0"/>
<dbReference type="Pfam" id="PF13185">
    <property type="entry name" value="GAF_2"/>
    <property type="match status" value="1"/>
</dbReference>
<evidence type="ECO:0000256" key="1">
    <source>
        <dbReference type="SAM" id="Coils"/>
    </source>
</evidence>
<proteinExistence type="predicted"/>
<protein>
    <recommendedName>
        <fullName evidence="3">GAF domain-containing protein</fullName>
    </recommendedName>
</protein>
<organism evidence="4 5">
    <name type="scientific">Kocuria marina</name>
    <dbReference type="NCBI Taxonomy" id="223184"/>
    <lineage>
        <taxon>Bacteria</taxon>
        <taxon>Bacillati</taxon>
        <taxon>Actinomycetota</taxon>
        <taxon>Actinomycetes</taxon>
        <taxon>Micrococcales</taxon>
        <taxon>Micrococcaceae</taxon>
        <taxon>Kocuria</taxon>
    </lineage>
</organism>
<dbReference type="Gene3D" id="3.30.450.40">
    <property type="match status" value="1"/>
</dbReference>
<evidence type="ECO:0000313" key="5">
    <source>
        <dbReference type="Proteomes" id="UP000030664"/>
    </source>
</evidence>
<keyword evidence="2" id="KW-1133">Transmembrane helix</keyword>
<feature type="coiled-coil region" evidence="1">
    <location>
        <begin position="48"/>
        <end position="75"/>
    </location>
</feature>
<dbReference type="InterPro" id="IPR029016">
    <property type="entry name" value="GAF-like_dom_sf"/>
</dbReference>
<keyword evidence="1" id="KW-0175">Coiled coil</keyword>
<name>A0A0B0DAM0_9MICC</name>
<feature type="transmembrane region" description="Helical" evidence="2">
    <location>
        <begin position="33"/>
        <end position="52"/>
    </location>
</feature>
<dbReference type="InterPro" id="IPR003018">
    <property type="entry name" value="GAF"/>
</dbReference>
<keyword evidence="2" id="KW-0472">Membrane</keyword>
<evidence type="ECO:0000313" key="4">
    <source>
        <dbReference type="EMBL" id="KHE73825.1"/>
    </source>
</evidence>
<dbReference type="Proteomes" id="UP000030664">
    <property type="component" value="Unassembled WGS sequence"/>
</dbReference>
<evidence type="ECO:0000259" key="3">
    <source>
        <dbReference type="Pfam" id="PF13185"/>
    </source>
</evidence>